<name>A0A1J1HIF7_PLARL</name>
<evidence type="ECO:0000256" key="1">
    <source>
        <dbReference type="SAM" id="MobiDB-lite"/>
    </source>
</evidence>
<dbReference type="AlphaFoldDB" id="A0A1J1HIF7"/>
<dbReference type="OMA" id="EKYSCAV"/>
<reference evidence="2 3" key="1">
    <citation type="submission" date="2015-04" db="EMBL/GenBank/DDBJ databases">
        <authorList>
            <consortium name="Pathogen Informatics"/>
        </authorList>
    </citation>
    <scope>NUCLEOTIDE SEQUENCE [LARGE SCALE GENOMIC DNA]</scope>
    <source>
        <strain evidence="2 3">SGS1</strain>
    </source>
</reference>
<dbReference type="KEGG" id="prel:PRELSG_1341900"/>
<feature type="region of interest" description="Disordered" evidence="1">
    <location>
        <begin position="54"/>
        <end position="102"/>
    </location>
</feature>
<accession>A0A1J1HIF7</accession>
<dbReference type="RefSeq" id="XP_028536051.1">
    <property type="nucleotide sequence ID" value="XM_028678957.1"/>
</dbReference>
<proteinExistence type="predicted"/>
<dbReference type="Proteomes" id="UP000220158">
    <property type="component" value="Chromosome 13"/>
</dbReference>
<organism evidence="2 3">
    <name type="scientific">Plasmodium relictum</name>
    <dbReference type="NCBI Taxonomy" id="85471"/>
    <lineage>
        <taxon>Eukaryota</taxon>
        <taxon>Sar</taxon>
        <taxon>Alveolata</taxon>
        <taxon>Apicomplexa</taxon>
        <taxon>Aconoidasida</taxon>
        <taxon>Haemosporida</taxon>
        <taxon>Plasmodiidae</taxon>
        <taxon>Plasmodium</taxon>
        <taxon>Plasmodium (Haemamoeba)</taxon>
    </lineage>
</organism>
<dbReference type="VEuPathDB" id="PlasmoDB:PRELSG_1341900"/>
<dbReference type="GeneID" id="39738353"/>
<sequence length="179" mass="20542">MIKNRNKGGNSQNTKKITQLYHLKGYNTLNKIYLSYRGDTFIFKKNISSNVTNNISEEDSDDDHDNDKLFLNGDSDDDEENENVELKKKNSDKNSCDNKSTSTCLNNEIETKNIPTQIKKKSKYDSDKIIIYEDITELPSDICSSLLANEEIEQINTGVPDYDFGIYVNNIIHNKNKNK</sequence>
<dbReference type="EMBL" id="LN835308">
    <property type="protein sequence ID" value="CRH04045.1"/>
    <property type="molecule type" value="Genomic_DNA"/>
</dbReference>
<gene>
    <name evidence="2" type="ORF">PRELSG_1341900</name>
</gene>
<feature type="compositionally biased region" description="Basic and acidic residues" evidence="1">
    <location>
        <begin position="84"/>
        <end position="96"/>
    </location>
</feature>
<feature type="compositionally biased region" description="Acidic residues" evidence="1">
    <location>
        <begin position="74"/>
        <end position="83"/>
    </location>
</feature>
<evidence type="ECO:0000313" key="3">
    <source>
        <dbReference type="Proteomes" id="UP000220158"/>
    </source>
</evidence>
<dbReference type="OrthoDB" id="383419at2759"/>
<keyword evidence="3" id="KW-1185">Reference proteome</keyword>
<protein>
    <submittedName>
        <fullName evidence="2">Uncharacterized protein</fullName>
    </submittedName>
</protein>
<evidence type="ECO:0000313" key="2">
    <source>
        <dbReference type="EMBL" id="CRH04045.1"/>
    </source>
</evidence>